<name>A0AAV5DJW4_ELECO</name>
<feature type="region of interest" description="Disordered" evidence="1">
    <location>
        <begin position="1"/>
        <end position="29"/>
    </location>
</feature>
<evidence type="ECO:0000313" key="3">
    <source>
        <dbReference type="Proteomes" id="UP001054889"/>
    </source>
</evidence>
<gene>
    <name evidence="2" type="primary">ga28945</name>
    <name evidence="2" type="ORF">PR202_ga28945</name>
</gene>
<accession>A0AAV5DJW4</accession>
<proteinExistence type="predicted"/>
<sequence length="386" mass="44115">MPKRRGQDNQNQHSNGASADKRSRPAPRRKHLYLVLDDWKKGFSVYKIDTDSFDSDSDDDQSPRVPFADRLPDPPALRLEIRGDGDMLFTTMGSKIFAVTDASYGQTPALVYNTETAGLAIGPAIPAHLQCGFSIVVAVTETLYAFSSPAFNNQQSFQVMSWALNSLHDQNTRYPSEEGRSWRSLPMLPPPYNIYEIVTSYAVHPDGQTIFMTTSYRDRPNLQRSTYSFNIKYCVWRWHDWVLPFRGQGHFDSELDAWVGLNMDDDICCCQVPSDIGSETPVELGTAQLDWQIVQDRFFPKKTERLLRASLTYMGRNKFCLVQSVIRKGAKERYPVDDDDACVLHLTMFGLKYSRKGELCATNRRSTCSYQVSRHKDYFSPQAFWV</sequence>
<evidence type="ECO:0000313" key="2">
    <source>
        <dbReference type="EMBL" id="GJN10817.1"/>
    </source>
</evidence>
<dbReference type="PANTHER" id="PTHR33085:SF41">
    <property type="entry name" value="OS12G0624400 PROTEIN"/>
    <property type="match status" value="1"/>
</dbReference>
<keyword evidence="3" id="KW-1185">Reference proteome</keyword>
<dbReference type="Pfam" id="PF07893">
    <property type="entry name" value="DUF1668"/>
    <property type="match status" value="1"/>
</dbReference>
<feature type="compositionally biased region" description="Polar residues" evidence="1">
    <location>
        <begin position="8"/>
        <end position="17"/>
    </location>
</feature>
<dbReference type="AlphaFoldDB" id="A0AAV5DJW4"/>
<dbReference type="EMBL" id="BQKI01000018">
    <property type="protein sequence ID" value="GJN10817.1"/>
    <property type="molecule type" value="Genomic_DNA"/>
</dbReference>
<organism evidence="2 3">
    <name type="scientific">Eleusine coracana subsp. coracana</name>
    <dbReference type="NCBI Taxonomy" id="191504"/>
    <lineage>
        <taxon>Eukaryota</taxon>
        <taxon>Viridiplantae</taxon>
        <taxon>Streptophyta</taxon>
        <taxon>Embryophyta</taxon>
        <taxon>Tracheophyta</taxon>
        <taxon>Spermatophyta</taxon>
        <taxon>Magnoliopsida</taxon>
        <taxon>Liliopsida</taxon>
        <taxon>Poales</taxon>
        <taxon>Poaceae</taxon>
        <taxon>PACMAD clade</taxon>
        <taxon>Chloridoideae</taxon>
        <taxon>Cynodonteae</taxon>
        <taxon>Eleusininae</taxon>
        <taxon>Eleusine</taxon>
    </lineage>
</organism>
<feature type="region of interest" description="Disordered" evidence="1">
    <location>
        <begin position="52"/>
        <end position="73"/>
    </location>
</feature>
<evidence type="ECO:0000256" key="1">
    <source>
        <dbReference type="SAM" id="MobiDB-lite"/>
    </source>
</evidence>
<evidence type="ECO:0008006" key="4">
    <source>
        <dbReference type="Google" id="ProtNLM"/>
    </source>
</evidence>
<comment type="caution">
    <text evidence="2">The sequence shown here is derived from an EMBL/GenBank/DDBJ whole genome shotgun (WGS) entry which is preliminary data.</text>
</comment>
<reference evidence="2" key="1">
    <citation type="journal article" date="2018" name="DNA Res.">
        <title>Multiple hybrid de novo genome assembly of finger millet, an orphan allotetraploid crop.</title>
        <authorList>
            <person name="Hatakeyama M."/>
            <person name="Aluri S."/>
            <person name="Balachadran M.T."/>
            <person name="Sivarajan S.R."/>
            <person name="Patrignani A."/>
            <person name="Gruter S."/>
            <person name="Poveda L."/>
            <person name="Shimizu-Inatsugi R."/>
            <person name="Baeten J."/>
            <person name="Francoijs K.J."/>
            <person name="Nataraja K.N."/>
            <person name="Reddy Y.A.N."/>
            <person name="Phadnis S."/>
            <person name="Ravikumar R.L."/>
            <person name="Schlapbach R."/>
            <person name="Sreeman S.M."/>
            <person name="Shimizu K.K."/>
        </authorList>
    </citation>
    <scope>NUCLEOTIDE SEQUENCE</scope>
</reference>
<reference evidence="2" key="2">
    <citation type="submission" date="2021-12" db="EMBL/GenBank/DDBJ databases">
        <title>Resequencing data analysis of finger millet.</title>
        <authorList>
            <person name="Hatakeyama M."/>
            <person name="Aluri S."/>
            <person name="Balachadran M.T."/>
            <person name="Sivarajan S.R."/>
            <person name="Poveda L."/>
            <person name="Shimizu-Inatsugi R."/>
            <person name="Schlapbach R."/>
            <person name="Sreeman S.M."/>
            <person name="Shimizu K.K."/>
        </authorList>
    </citation>
    <scope>NUCLEOTIDE SEQUENCE</scope>
</reference>
<dbReference type="PANTHER" id="PTHR33085">
    <property type="entry name" value="OS12G0113100 PROTEIN-RELATED"/>
    <property type="match status" value="1"/>
</dbReference>
<dbReference type="Proteomes" id="UP001054889">
    <property type="component" value="Unassembled WGS sequence"/>
</dbReference>
<protein>
    <recommendedName>
        <fullName evidence="4">DUF1618 domain-containing protein</fullName>
    </recommendedName>
</protein>
<dbReference type="InterPro" id="IPR012871">
    <property type="entry name" value="DUF1668_ORYSA"/>
</dbReference>